<name>A0A432V4F8_9HYPH</name>
<organism evidence="1 2">
    <name type="scientific">Borborobacter arsenicus</name>
    <dbReference type="NCBI Taxonomy" id="1851146"/>
    <lineage>
        <taxon>Bacteria</taxon>
        <taxon>Pseudomonadati</taxon>
        <taxon>Pseudomonadota</taxon>
        <taxon>Alphaproteobacteria</taxon>
        <taxon>Hyphomicrobiales</taxon>
        <taxon>Phyllobacteriaceae</taxon>
        <taxon>Borborobacter</taxon>
    </lineage>
</organism>
<dbReference type="EMBL" id="RKST01000014">
    <property type="protein sequence ID" value="RUM97046.1"/>
    <property type="molecule type" value="Genomic_DNA"/>
</dbReference>
<protein>
    <submittedName>
        <fullName evidence="1">UPF0280 family protein</fullName>
    </submittedName>
</protein>
<comment type="caution">
    <text evidence="1">The sequence shown here is derived from an EMBL/GenBank/DDBJ whole genome shotgun (WGS) entry which is preliminary data.</text>
</comment>
<dbReference type="RefSeq" id="WP_128627219.1">
    <property type="nucleotide sequence ID" value="NZ_RKST01000014.1"/>
</dbReference>
<proteinExistence type="predicted"/>
<dbReference type="Gene3D" id="3.10.520.10">
    <property type="entry name" value="ApbE-like domains"/>
    <property type="match status" value="1"/>
</dbReference>
<dbReference type="OrthoDB" id="9814719at2"/>
<dbReference type="NCBIfam" id="NF003322">
    <property type="entry name" value="PRK04334.1-2"/>
    <property type="match status" value="1"/>
</dbReference>
<dbReference type="InterPro" id="IPR003374">
    <property type="entry name" value="ApbE-like_sf"/>
</dbReference>
<dbReference type="AlphaFoldDB" id="A0A432V4F8"/>
<dbReference type="PIRSF" id="PIRSF006421">
    <property type="entry name" value="UCP006421"/>
    <property type="match status" value="1"/>
</dbReference>
<keyword evidence="2" id="KW-1185">Reference proteome</keyword>
<dbReference type="SUPFAM" id="SSF143631">
    <property type="entry name" value="ApbE-like"/>
    <property type="match status" value="1"/>
</dbReference>
<dbReference type="InterPro" id="IPR007183">
    <property type="entry name" value="UPF0280"/>
</dbReference>
<dbReference type="Proteomes" id="UP000281647">
    <property type="component" value="Unassembled WGS sequence"/>
</dbReference>
<reference evidence="1 2" key="1">
    <citation type="submission" date="2018-11" db="EMBL/GenBank/DDBJ databases">
        <title>Pseudaminobacter arsenicus sp. nov., an arsenic-resistant bacterium isolated from arsenic-rich aquifers.</title>
        <authorList>
            <person name="Mu Y."/>
        </authorList>
    </citation>
    <scope>NUCLEOTIDE SEQUENCE [LARGE SCALE GENOMIC DNA]</scope>
    <source>
        <strain evidence="1 2">CB3</strain>
    </source>
</reference>
<accession>A0A432V4F8</accession>
<sequence length="303" mass="31979">MTGPQIAWLADGRRLHLNHGPIDLIIEAFGEEAERRAAYEQAIARFDTVLTGLVEELAELRRPATATTRAFHGVIAQRMERAVCRHAPAFITPMAAVAGAVADEMLAAMCTGRRLEKAYVNDGGDIAIHLAEGAVMKAAIAGTGHGFADRIMIGFADPVRGIATSGWRGRSYSLGIADAVTVLAKTAAEADAAATLIANAVDLPGHPTVRRVPACDLAPDSDLGDRPVTVDVGPLKPGEIASALGSGFALAEEFWRRGLIEAAALFLGGDMRFFGTVALDDTPLKRSRPITAHTEISKELPNA</sequence>
<gene>
    <name evidence="1" type="ORF">EET67_14340</name>
</gene>
<evidence type="ECO:0000313" key="2">
    <source>
        <dbReference type="Proteomes" id="UP000281647"/>
    </source>
</evidence>
<evidence type="ECO:0000313" key="1">
    <source>
        <dbReference type="EMBL" id="RUM97046.1"/>
    </source>
</evidence>